<dbReference type="AlphaFoldDB" id="A0A820BUG6"/>
<name>A0A820BUG6_9BILA</name>
<proteinExistence type="predicted"/>
<sequence>MGHDQSQQAHEAVYGDQPQHKSSWTHELIGG</sequence>
<dbReference type="EMBL" id="CAJOAZ010009876">
    <property type="protein sequence ID" value="CAF4211752.1"/>
    <property type="molecule type" value="Genomic_DNA"/>
</dbReference>
<feature type="region of interest" description="Disordered" evidence="1">
    <location>
        <begin position="1"/>
        <end position="31"/>
    </location>
</feature>
<dbReference type="Proteomes" id="UP000663844">
    <property type="component" value="Unassembled WGS sequence"/>
</dbReference>
<feature type="non-terminal residue" evidence="2">
    <location>
        <position position="1"/>
    </location>
</feature>
<gene>
    <name evidence="2" type="ORF">OXD698_LOCUS41390</name>
</gene>
<accession>A0A820BUG6</accession>
<comment type="caution">
    <text evidence="2">The sequence shown here is derived from an EMBL/GenBank/DDBJ whole genome shotgun (WGS) entry which is preliminary data.</text>
</comment>
<evidence type="ECO:0000313" key="2">
    <source>
        <dbReference type="EMBL" id="CAF4211752.1"/>
    </source>
</evidence>
<evidence type="ECO:0000313" key="3">
    <source>
        <dbReference type="Proteomes" id="UP000663844"/>
    </source>
</evidence>
<reference evidence="2" key="1">
    <citation type="submission" date="2021-02" db="EMBL/GenBank/DDBJ databases">
        <authorList>
            <person name="Nowell W R."/>
        </authorList>
    </citation>
    <scope>NUCLEOTIDE SEQUENCE</scope>
</reference>
<organism evidence="2 3">
    <name type="scientific">Adineta steineri</name>
    <dbReference type="NCBI Taxonomy" id="433720"/>
    <lineage>
        <taxon>Eukaryota</taxon>
        <taxon>Metazoa</taxon>
        <taxon>Spiralia</taxon>
        <taxon>Gnathifera</taxon>
        <taxon>Rotifera</taxon>
        <taxon>Eurotatoria</taxon>
        <taxon>Bdelloidea</taxon>
        <taxon>Adinetida</taxon>
        <taxon>Adinetidae</taxon>
        <taxon>Adineta</taxon>
    </lineage>
</organism>
<protein>
    <submittedName>
        <fullName evidence="2">Uncharacterized protein</fullName>
    </submittedName>
</protein>
<evidence type="ECO:0000256" key="1">
    <source>
        <dbReference type="SAM" id="MobiDB-lite"/>
    </source>
</evidence>